<evidence type="ECO:0000256" key="1">
    <source>
        <dbReference type="ARBA" id="ARBA00005417"/>
    </source>
</evidence>
<reference evidence="6 7" key="1">
    <citation type="submission" date="2018-04" db="EMBL/GenBank/DDBJ databases">
        <title>Genomic Encyclopedia of Type Strains, Phase IV (KMG-IV): sequencing the most valuable type-strain genomes for metagenomic binning, comparative biology and taxonomic classification.</title>
        <authorList>
            <person name="Goeker M."/>
        </authorList>
    </citation>
    <scope>NUCLEOTIDE SEQUENCE [LARGE SCALE GENOMIC DNA]</scope>
    <source>
        <strain evidence="6 7">DSM 20705</strain>
    </source>
</reference>
<dbReference type="Pfam" id="PF00005">
    <property type="entry name" value="ABC_tran"/>
    <property type="match status" value="1"/>
</dbReference>
<keyword evidence="7" id="KW-1185">Reference proteome</keyword>
<dbReference type="SUPFAM" id="SSF52540">
    <property type="entry name" value="P-loop containing nucleoside triphosphate hydrolases"/>
    <property type="match status" value="1"/>
</dbReference>
<dbReference type="RefSeq" id="WP_165803641.1">
    <property type="nucleotide sequence ID" value="NZ_QEKV01000011.1"/>
</dbReference>
<proteinExistence type="inferred from homology"/>
<name>A0A2U1DN33_9FIRM</name>
<dbReference type="PANTHER" id="PTHR42711">
    <property type="entry name" value="ABC TRANSPORTER ATP-BINDING PROTEIN"/>
    <property type="match status" value="1"/>
</dbReference>
<dbReference type="GO" id="GO:0005524">
    <property type="term" value="F:ATP binding"/>
    <property type="evidence" value="ECO:0007669"/>
    <property type="project" value="UniProtKB-KW"/>
</dbReference>
<protein>
    <submittedName>
        <fullName evidence="6">ABC-2 type transport system ATP-binding protein</fullName>
    </submittedName>
</protein>
<dbReference type="Proteomes" id="UP000245793">
    <property type="component" value="Unassembled WGS sequence"/>
</dbReference>
<keyword evidence="2" id="KW-0813">Transport</keyword>
<accession>A0A2U1DN33</accession>
<evidence type="ECO:0000313" key="6">
    <source>
        <dbReference type="EMBL" id="PVY89097.1"/>
    </source>
</evidence>
<keyword evidence="3" id="KW-0547">Nucleotide-binding</keyword>
<gene>
    <name evidence="6" type="ORF">C7381_11126</name>
</gene>
<evidence type="ECO:0000256" key="4">
    <source>
        <dbReference type="ARBA" id="ARBA00022840"/>
    </source>
</evidence>
<dbReference type="EMBL" id="QEKV01000011">
    <property type="protein sequence ID" value="PVY89097.1"/>
    <property type="molecule type" value="Genomic_DNA"/>
</dbReference>
<sequence>MNYVELKNVSKIYKGGDGVRDISFSISKGKIAGLIGPNGAGKSTIIKMIAGILLPDSGEINVIGFNPGKDIKTISKKYGIMFGNRSSLWYNLAAKESLLLMKDIYNISDEDYEKTINKYAKIIDATNLVDKKVRNMSLGERIKIEILVSLINEPELLIYDEPTLGLDITSKLAFRKILNDIRAEGKTILITTHDLVDVEKLCDNIILINKGRKLLDITHEDFRKMQDENLVLISKMDLEIDTKFFVEENHGEYKYIIPQKEAIMIKSQSLDKIPPNEFYFRSPNLEELLYVFYK</sequence>
<feature type="domain" description="ABC transporter" evidence="5">
    <location>
        <begin position="4"/>
        <end position="235"/>
    </location>
</feature>
<dbReference type="SMART" id="SM00382">
    <property type="entry name" value="AAA"/>
    <property type="match status" value="1"/>
</dbReference>
<organism evidence="6 7">
    <name type="scientific">Ezakiella coagulans</name>
    <dbReference type="NCBI Taxonomy" id="46507"/>
    <lineage>
        <taxon>Bacteria</taxon>
        <taxon>Bacillati</taxon>
        <taxon>Bacillota</taxon>
        <taxon>Tissierellia</taxon>
        <taxon>Ezakiella</taxon>
    </lineage>
</organism>
<dbReference type="GO" id="GO:0016887">
    <property type="term" value="F:ATP hydrolysis activity"/>
    <property type="evidence" value="ECO:0007669"/>
    <property type="project" value="InterPro"/>
</dbReference>
<dbReference type="PANTHER" id="PTHR42711:SF5">
    <property type="entry name" value="ABC TRANSPORTER ATP-BINDING PROTEIN NATA"/>
    <property type="match status" value="1"/>
</dbReference>
<evidence type="ECO:0000256" key="2">
    <source>
        <dbReference type="ARBA" id="ARBA00022448"/>
    </source>
</evidence>
<comment type="caution">
    <text evidence="6">The sequence shown here is derived from an EMBL/GenBank/DDBJ whole genome shotgun (WGS) entry which is preliminary data.</text>
</comment>
<dbReference type="InterPro" id="IPR050763">
    <property type="entry name" value="ABC_transporter_ATP-binding"/>
</dbReference>
<dbReference type="InterPro" id="IPR027417">
    <property type="entry name" value="P-loop_NTPase"/>
</dbReference>
<evidence type="ECO:0000313" key="7">
    <source>
        <dbReference type="Proteomes" id="UP000245793"/>
    </source>
</evidence>
<evidence type="ECO:0000256" key="3">
    <source>
        <dbReference type="ARBA" id="ARBA00022741"/>
    </source>
</evidence>
<dbReference type="InterPro" id="IPR003439">
    <property type="entry name" value="ABC_transporter-like_ATP-bd"/>
</dbReference>
<dbReference type="InterPro" id="IPR003593">
    <property type="entry name" value="AAA+_ATPase"/>
</dbReference>
<evidence type="ECO:0000259" key="5">
    <source>
        <dbReference type="PROSITE" id="PS50893"/>
    </source>
</evidence>
<dbReference type="Gene3D" id="3.40.50.300">
    <property type="entry name" value="P-loop containing nucleotide triphosphate hydrolases"/>
    <property type="match status" value="1"/>
</dbReference>
<keyword evidence="4 6" id="KW-0067">ATP-binding</keyword>
<comment type="similarity">
    <text evidence="1">Belongs to the ABC transporter superfamily.</text>
</comment>
<dbReference type="AlphaFoldDB" id="A0A2U1DN33"/>
<dbReference type="PROSITE" id="PS50893">
    <property type="entry name" value="ABC_TRANSPORTER_2"/>
    <property type="match status" value="1"/>
</dbReference>